<feature type="compositionally biased region" description="Basic and acidic residues" evidence="2">
    <location>
        <begin position="115"/>
        <end position="151"/>
    </location>
</feature>
<dbReference type="GO" id="GO:0008270">
    <property type="term" value="F:zinc ion binding"/>
    <property type="evidence" value="ECO:0007669"/>
    <property type="project" value="UniProtKB-KW"/>
</dbReference>
<feature type="compositionally biased region" description="Polar residues" evidence="2">
    <location>
        <begin position="1046"/>
        <end position="1083"/>
    </location>
</feature>
<feature type="compositionally biased region" description="Polar residues" evidence="2">
    <location>
        <begin position="50"/>
        <end position="73"/>
    </location>
</feature>
<evidence type="ECO:0000256" key="1">
    <source>
        <dbReference type="PROSITE-ProRule" id="PRU00042"/>
    </source>
</evidence>
<feature type="region of interest" description="Disordered" evidence="2">
    <location>
        <begin position="1960"/>
        <end position="2020"/>
    </location>
</feature>
<feature type="region of interest" description="Disordered" evidence="2">
    <location>
        <begin position="426"/>
        <end position="471"/>
    </location>
</feature>
<feature type="compositionally biased region" description="Polar residues" evidence="2">
    <location>
        <begin position="1098"/>
        <end position="1112"/>
    </location>
</feature>
<feature type="compositionally biased region" description="Basic and acidic residues" evidence="2">
    <location>
        <begin position="14"/>
        <end position="28"/>
    </location>
</feature>
<feature type="compositionally biased region" description="Polar residues" evidence="2">
    <location>
        <begin position="1162"/>
        <end position="1178"/>
    </location>
</feature>
<keyword evidence="1" id="KW-0479">Metal-binding</keyword>
<evidence type="ECO:0000256" key="2">
    <source>
        <dbReference type="SAM" id="MobiDB-lite"/>
    </source>
</evidence>
<feature type="compositionally biased region" description="Basic and acidic residues" evidence="2">
    <location>
        <begin position="297"/>
        <end position="307"/>
    </location>
</feature>
<dbReference type="Gene3D" id="3.30.160.60">
    <property type="entry name" value="Classic Zinc Finger"/>
    <property type="match status" value="1"/>
</dbReference>
<comment type="caution">
    <text evidence="4">The sequence shown here is derived from an EMBL/GenBank/DDBJ whole genome shotgun (WGS) entry which is preliminary data.</text>
</comment>
<organism evidence="4 5">
    <name type="scientific">Holothuria leucospilota</name>
    <name type="common">Black long sea cucumber</name>
    <name type="synonym">Mertensiothuria leucospilota</name>
    <dbReference type="NCBI Taxonomy" id="206669"/>
    <lineage>
        <taxon>Eukaryota</taxon>
        <taxon>Metazoa</taxon>
        <taxon>Echinodermata</taxon>
        <taxon>Eleutherozoa</taxon>
        <taxon>Echinozoa</taxon>
        <taxon>Holothuroidea</taxon>
        <taxon>Aspidochirotacea</taxon>
        <taxon>Aspidochirotida</taxon>
        <taxon>Holothuriidae</taxon>
        <taxon>Holothuria</taxon>
    </lineage>
</organism>
<feature type="compositionally biased region" description="Basic and acidic residues" evidence="2">
    <location>
        <begin position="178"/>
        <end position="189"/>
    </location>
</feature>
<feature type="region of interest" description="Disordered" evidence="2">
    <location>
        <begin position="1832"/>
        <end position="1948"/>
    </location>
</feature>
<feature type="region of interest" description="Disordered" evidence="2">
    <location>
        <begin position="100"/>
        <end position="343"/>
    </location>
</feature>
<feature type="compositionally biased region" description="Acidic residues" evidence="2">
    <location>
        <begin position="1386"/>
        <end position="1407"/>
    </location>
</feature>
<dbReference type="SMART" id="SM00355">
    <property type="entry name" value="ZnF_C2H2"/>
    <property type="match status" value="3"/>
</dbReference>
<name>A0A9Q1HDC5_HOLLE</name>
<feature type="compositionally biased region" description="Basic and acidic residues" evidence="2">
    <location>
        <begin position="1179"/>
        <end position="1192"/>
    </location>
</feature>
<feature type="compositionally biased region" description="Low complexity" evidence="2">
    <location>
        <begin position="308"/>
        <end position="318"/>
    </location>
</feature>
<feature type="region of interest" description="Disordered" evidence="2">
    <location>
        <begin position="1"/>
        <end position="73"/>
    </location>
</feature>
<feature type="compositionally biased region" description="Basic and acidic residues" evidence="2">
    <location>
        <begin position="159"/>
        <end position="168"/>
    </location>
</feature>
<dbReference type="Proteomes" id="UP001152320">
    <property type="component" value="Chromosome 5"/>
</dbReference>
<feature type="region of interest" description="Disordered" evidence="2">
    <location>
        <begin position="2059"/>
        <end position="2082"/>
    </location>
</feature>
<feature type="compositionally biased region" description="Basic and acidic residues" evidence="2">
    <location>
        <begin position="40"/>
        <end position="49"/>
    </location>
</feature>
<feature type="compositionally biased region" description="Basic and acidic residues" evidence="2">
    <location>
        <begin position="426"/>
        <end position="442"/>
    </location>
</feature>
<sequence>MPRRKQLAPKRLKGNIEKSSEGDWKEGENVQDEEEDEDVETSKDEDKTSDGTVEVSNSPNASWSFKFTPFGSNTERVMRTSATASGSGISKVFSKGIWYPDDSKCSTENNNPHGESSHSEGENDKLKRKAGRSESHSSKSPEKEKKCERRTTRVNSGQSDREVEDTVQRHSSSSLIRENLRHYFLDRLKSSGKVVKDEDDQNNQRKMQREEKVGRTSPERANSHGTRSNYTHTVLWMPPKVSDKSPNEPLDSGVGTSSKVSNDHSKGKRNSFLESSKFQERLNLAKEVPTSSSSHHQGREGRRDEGISRSSPSHSSTSECTKKSPSRMHEENGDSSVSDTSSPSDYYHSYHSAGMAYYQSPFMGYGLYPSYPNFVYPYNYGYVVAVPGGLFIPMGNSYSQTSGLGPTSSLGPHKDAPLDLSACSTTKKEEDVKPDMVKKEEPPPPSSSSSSSIKHQTKRAAGSSKKTKGEKTMVLWKKVPRHAMMMDMAQLSVLEKVHVLYTTESVFLCFICSDCHALFNSLDLLVLHAVGTAHTSRNDLDDRAMELKGFDVIPVDKITKKQKTSEKKPEFSFESPLQSTVSLHRRRLPAGKDFLLKSRDVYKCSVCPETFPNFLRYTMHMNETGHRRKSVRYSDVYKAQRQVKKILKCMNCEKSFMTLEELTMHMIKTKHYSDIAGGFANQADLEEDAEYDQLDHVHENHLEGVEHQSTVHPRLPPSHKSHDGNIADGTSSESENPTSLRGSPMEQCRSHSPAVRSKEPEVLMDGMDHKVAETWKGNEEMVARGLDGPCQRSVEQMATEGEGQYSVTASTSQSYPSPSPGTKRDMRELGGDETDSVSKKVKVEPTSVAGDEDDYQTLAGYETENEYEDEDEEEFVNEDYDMGSFSDSHAGGTDQENCFLTSDLSRKKLRRRIYKHSLLYQCRKNRTEGKKEVSAFDGLYNWAKSLGLLSSAAATQPTPVAQMPKAVVKCDGKYVDPDNFDVTLPYGGKVHPDVNPLSKLSSMVETTQIKQSNTKSFESNFIMDRAYFNFEKNHGNPSQGAVAINPTIQSDSEGGNDSHAVSRTWLSSPTEEQHCSGTSPKTQHLSKEMQNLKESHRFQNSSRQLPSVSSQLHGWPVDGTISKDAVLERLILKAYNRPSRSGFTLPSTSEEQCTCSVKPEIKTSTGDLETRSSKTNLDGQHDTENDTMREADPENCESLLGSDRNVCYKCSGKNRTLEANIERGLPLDSGTLRQDQRLSEAANTNERVEVLRDTVNEGDSDTSVAAEGPEDEQKRKSDERSVETYGNLFFSRDRHSSKSHSQRNVDRGCLQDLIYGPRDSPGVREVKFTWAEAIDTLISRIFEPESETIEQSVPDSLHRDIPCKSEKEMTMGSEVEEGEKVCGGDGQEEESEDGPENSECNFDDDQSRDECQDGENASCDRREKKRGDSGEDVDGEKSDDVNSNKESICKAVNGDTAKDDHLNGLRGKKGQEEKVPDVEEATENGCQGDEMSSPDNVAEKVSVTDKDGESCENIKKETAKSSDDSSVDKPVEREDASSEEAVRSSPDADDSFEHRSNSPHERFSDARNSTSKHSEITAHYNDMSSMSRYSGHGFKYSMAKRFFDLSMSPSDGPNDSSKRSENFSNEPKNLSEETEETPSEAGGSVERSSSEAPHGSDSICSKSRRLKPPDFHKEKHHLPGYFHFSGPPPLIPNADASTKAIQRLEELTRKPSVTNVKEMILNKIQEEVERLTASDYESSQVSFHLPPRPSYLFPCVGNNNDGDASGKSLKSLEELSKCSPLSPFQRMPADTRLMVSKDGLPYRHDVGLKYLPPSATPESNVSVIQSLEKLSNEHPVLRRKEQPIAQPPPSSSLRETPLSAPEKLQYLPPSFGTETSNANSIQSLERFSSQHPFFSIPEGQPHSSLSSSSTVPRRIKEELTDDGCLTEKQNQWNKSSSNATPVDFSMKPKEHPLQSVAFKMAGSNSGSEGGIVIKVEPEDESEPFESTLSKSKENREQGDDDSDCDELQVPSSSSKTEDPLLALDNLVRMKQSTEVSPSPSKIALELVSKDMKSPLYILPPDEVSSQSDKNPLEEMNKMVKLT</sequence>
<feature type="domain" description="C2H2-type" evidence="3">
    <location>
        <begin position="510"/>
        <end position="539"/>
    </location>
</feature>
<feature type="compositionally biased region" description="Basic and acidic residues" evidence="2">
    <location>
        <begin position="1456"/>
        <end position="1477"/>
    </location>
</feature>
<feature type="compositionally biased region" description="Basic and acidic residues" evidence="2">
    <location>
        <begin position="1271"/>
        <end position="1282"/>
    </location>
</feature>
<evidence type="ECO:0000313" key="4">
    <source>
        <dbReference type="EMBL" id="KAJ8042014.1"/>
    </source>
</evidence>
<evidence type="ECO:0000259" key="3">
    <source>
        <dbReference type="PROSITE" id="PS50157"/>
    </source>
</evidence>
<feature type="compositionally biased region" description="Basic and acidic residues" evidence="2">
    <location>
        <begin position="207"/>
        <end position="222"/>
    </location>
</feature>
<protein>
    <submittedName>
        <fullName evidence="4">Teashirt-like 1</fullName>
    </submittedName>
</protein>
<feature type="compositionally biased region" description="Basic and acidic residues" evidence="2">
    <location>
        <begin position="1502"/>
        <end position="1542"/>
    </location>
</feature>
<feature type="region of interest" description="Disordered" evidence="2">
    <location>
        <begin position="1038"/>
        <end position="1116"/>
    </location>
</feature>
<feature type="compositionally biased region" description="Basic and acidic residues" evidence="2">
    <location>
        <begin position="1832"/>
        <end position="1842"/>
    </location>
</feature>
<proteinExistence type="predicted"/>
<reference evidence="4" key="1">
    <citation type="submission" date="2021-10" db="EMBL/GenBank/DDBJ databases">
        <title>Tropical sea cucumber genome reveals ecological adaptation and Cuvierian tubules defense mechanism.</title>
        <authorList>
            <person name="Chen T."/>
        </authorList>
    </citation>
    <scope>NUCLEOTIDE SEQUENCE</scope>
    <source>
        <strain evidence="4">Nanhai2018</strain>
        <tissue evidence="4">Muscle</tissue>
    </source>
</reference>
<dbReference type="InterPro" id="IPR013087">
    <property type="entry name" value="Znf_C2H2_type"/>
</dbReference>
<feature type="compositionally biased region" description="Acidic residues" evidence="2">
    <location>
        <begin position="29"/>
        <end position="39"/>
    </location>
</feature>
<feature type="region of interest" description="Disordered" evidence="2">
    <location>
        <begin position="1156"/>
        <end position="1194"/>
    </location>
</feature>
<dbReference type="OrthoDB" id="5815793at2759"/>
<keyword evidence="1" id="KW-0862">Zinc</keyword>
<feature type="compositionally biased region" description="Basic and acidic residues" evidence="2">
    <location>
        <begin position="1551"/>
        <end position="1565"/>
    </location>
</feature>
<gene>
    <name evidence="4" type="ORF">HOLleu_12976</name>
</gene>
<keyword evidence="5" id="KW-1185">Reference proteome</keyword>
<feature type="compositionally biased region" description="Basic residues" evidence="2">
    <location>
        <begin position="1"/>
        <end position="13"/>
    </location>
</feature>
<evidence type="ECO:0000313" key="5">
    <source>
        <dbReference type="Proteomes" id="UP001152320"/>
    </source>
</evidence>
<keyword evidence="1" id="KW-0863">Zinc-finger</keyword>
<feature type="compositionally biased region" description="Basic and acidic residues" evidence="2">
    <location>
        <begin position="1418"/>
        <end position="1443"/>
    </location>
</feature>
<feature type="compositionally biased region" description="Basic and acidic residues" evidence="2">
    <location>
        <begin position="2070"/>
        <end position="2082"/>
    </location>
</feature>
<feature type="compositionally biased region" description="Polar residues" evidence="2">
    <location>
        <begin position="1872"/>
        <end position="1892"/>
    </location>
</feature>
<accession>A0A9Q1HDC5</accession>
<feature type="compositionally biased region" description="Polar residues" evidence="2">
    <location>
        <begin position="223"/>
        <end position="232"/>
    </location>
</feature>
<dbReference type="EMBL" id="JAIZAY010000005">
    <property type="protein sequence ID" value="KAJ8042014.1"/>
    <property type="molecule type" value="Genomic_DNA"/>
</dbReference>
<feature type="compositionally biased region" description="Polar residues" evidence="2">
    <location>
        <begin position="805"/>
        <end position="816"/>
    </location>
</feature>
<feature type="domain" description="C2H2-type" evidence="3">
    <location>
        <begin position="647"/>
        <end position="676"/>
    </location>
</feature>
<feature type="region of interest" description="Disordered" evidence="2">
    <location>
        <begin position="1253"/>
        <end position="1282"/>
    </location>
</feature>
<dbReference type="PROSITE" id="PS00028">
    <property type="entry name" value="ZINC_FINGER_C2H2_1"/>
    <property type="match status" value="3"/>
</dbReference>
<feature type="region of interest" description="Disordered" evidence="2">
    <location>
        <begin position="705"/>
        <end position="763"/>
    </location>
</feature>
<feature type="compositionally biased region" description="Polar residues" evidence="2">
    <location>
        <begin position="728"/>
        <end position="741"/>
    </location>
</feature>
<feature type="compositionally biased region" description="Basic and acidic residues" evidence="2">
    <location>
        <begin position="1085"/>
        <end position="1097"/>
    </location>
</feature>
<feature type="region of interest" description="Disordered" evidence="2">
    <location>
        <begin position="1604"/>
        <end position="1686"/>
    </location>
</feature>
<feature type="compositionally biased region" description="Polar residues" evidence="2">
    <location>
        <begin position="1927"/>
        <end position="1940"/>
    </location>
</feature>
<feature type="compositionally biased region" description="Basic and acidic residues" evidence="2">
    <location>
        <begin position="822"/>
        <end position="843"/>
    </location>
</feature>
<feature type="compositionally biased region" description="Low complexity" evidence="2">
    <location>
        <begin position="334"/>
        <end position="343"/>
    </location>
</feature>
<feature type="region of interest" description="Disordered" evidence="2">
    <location>
        <begin position="798"/>
        <end position="859"/>
    </location>
</feature>
<feature type="region of interest" description="Disordered" evidence="2">
    <location>
        <begin position="1366"/>
        <end position="1591"/>
    </location>
</feature>
<dbReference type="PROSITE" id="PS50157">
    <property type="entry name" value="ZINC_FINGER_C2H2_2"/>
    <property type="match status" value="2"/>
</dbReference>